<dbReference type="SMART" id="SM00667">
    <property type="entry name" value="LisH"/>
    <property type="match status" value="1"/>
</dbReference>
<feature type="repeat" description="WD" evidence="7">
    <location>
        <begin position="302"/>
        <end position="343"/>
    </location>
</feature>
<organism evidence="9 10">
    <name type="scientific">Chlorella vulgaris</name>
    <name type="common">Green alga</name>
    <dbReference type="NCBI Taxonomy" id="3077"/>
    <lineage>
        <taxon>Eukaryota</taxon>
        <taxon>Viridiplantae</taxon>
        <taxon>Chlorophyta</taxon>
        <taxon>core chlorophytes</taxon>
        <taxon>Trebouxiophyceae</taxon>
        <taxon>Chlorellales</taxon>
        <taxon>Chlorellaceae</taxon>
        <taxon>Chlorella clade</taxon>
        <taxon>Chlorella</taxon>
    </lineage>
</organism>
<evidence type="ECO:0000256" key="1">
    <source>
        <dbReference type="ARBA" id="ARBA00004123"/>
    </source>
</evidence>
<evidence type="ECO:0000256" key="4">
    <source>
        <dbReference type="ARBA" id="ARBA00023015"/>
    </source>
</evidence>
<dbReference type="GO" id="GO:0000118">
    <property type="term" value="C:histone deacetylase complex"/>
    <property type="evidence" value="ECO:0007669"/>
    <property type="project" value="TreeGrafter"/>
</dbReference>
<feature type="repeat" description="WD" evidence="7">
    <location>
        <begin position="127"/>
        <end position="168"/>
    </location>
</feature>
<keyword evidence="3" id="KW-0677">Repeat</keyword>
<dbReference type="InterPro" id="IPR036322">
    <property type="entry name" value="WD40_repeat_dom_sf"/>
</dbReference>
<keyword evidence="10" id="KW-1185">Reference proteome</keyword>
<dbReference type="PROSITE" id="PS50082">
    <property type="entry name" value="WD_REPEATS_2"/>
    <property type="match status" value="5"/>
</dbReference>
<dbReference type="SUPFAM" id="SSF50978">
    <property type="entry name" value="WD40 repeat-like"/>
    <property type="match status" value="1"/>
</dbReference>
<evidence type="ECO:0000313" key="9">
    <source>
        <dbReference type="EMBL" id="KAI3426198.1"/>
    </source>
</evidence>
<evidence type="ECO:0000256" key="3">
    <source>
        <dbReference type="ARBA" id="ARBA00022737"/>
    </source>
</evidence>
<dbReference type="Pfam" id="PF08513">
    <property type="entry name" value="LisH"/>
    <property type="match status" value="1"/>
</dbReference>
<evidence type="ECO:0000256" key="2">
    <source>
        <dbReference type="ARBA" id="ARBA00022574"/>
    </source>
</evidence>
<keyword evidence="5" id="KW-0804">Transcription</keyword>
<evidence type="ECO:0000313" key="10">
    <source>
        <dbReference type="Proteomes" id="UP001055712"/>
    </source>
</evidence>
<dbReference type="PANTHER" id="PTHR22846:SF42">
    <property type="match status" value="1"/>
</dbReference>
<name>A0A9D4TI75_CHLVU</name>
<accession>A0A9D4TI75</accession>
<reference evidence="9" key="2">
    <citation type="submission" date="2020-11" db="EMBL/GenBank/DDBJ databases">
        <authorList>
            <person name="Cecchin M."/>
            <person name="Marcolungo L."/>
            <person name="Rossato M."/>
            <person name="Girolomoni L."/>
            <person name="Cosentino E."/>
            <person name="Cuine S."/>
            <person name="Li-Beisson Y."/>
            <person name="Delledonne M."/>
            <person name="Ballottari M."/>
        </authorList>
    </citation>
    <scope>NUCLEOTIDE SEQUENCE</scope>
    <source>
        <strain evidence="9">211/11P</strain>
        <tissue evidence="9">Whole cell</tissue>
    </source>
</reference>
<feature type="repeat" description="WD" evidence="7">
    <location>
        <begin position="389"/>
        <end position="430"/>
    </location>
</feature>
<dbReference type="InterPro" id="IPR020472">
    <property type="entry name" value="WD40_PAC1"/>
</dbReference>
<dbReference type="AlphaFoldDB" id="A0A9D4TI75"/>
<feature type="repeat" description="WD" evidence="7">
    <location>
        <begin position="218"/>
        <end position="259"/>
    </location>
</feature>
<protein>
    <recommendedName>
        <fullName evidence="8">Anaphase-promoting complex subunit 4-like WD40 domain-containing protein</fullName>
    </recommendedName>
</protein>
<dbReference type="CDD" id="cd00200">
    <property type="entry name" value="WD40"/>
    <property type="match status" value="1"/>
</dbReference>
<evidence type="ECO:0000256" key="5">
    <source>
        <dbReference type="ARBA" id="ARBA00023163"/>
    </source>
</evidence>
<dbReference type="FunFam" id="1.20.960.30:FF:000001">
    <property type="entry name" value="F-box-like/WD repeat-containing protein TBL1XR1"/>
    <property type="match status" value="1"/>
</dbReference>
<dbReference type="GO" id="GO:0003714">
    <property type="term" value="F:transcription corepressor activity"/>
    <property type="evidence" value="ECO:0007669"/>
    <property type="project" value="InterPro"/>
</dbReference>
<dbReference type="PRINTS" id="PR00320">
    <property type="entry name" value="GPROTEINBRPT"/>
</dbReference>
<keyword evidence="2 7" id="KW-0853">WD repeat</keyword>
<dbReference type="InterPro" id="IPR015943">
    <property type="entry name" value="WD40/YVTN_repeat-like_dom_sf"/>
</dbReference>
<keyword evidence="6" id="KW-0539">Nucleus</keyword>
<dbReference type="InterPro" id="IPR006594">
    <property type="entry name" value="LisH"/>
</dbReference>
<dbReference type="SMART" id="SM00320">
    <property type="entry name" value="WD40"/>
    <property type="match status" value="8"/>
</dbReference>
<reference evidence="9" key="1">
    <citation type="journal article" date="2019" name="Plant J.">
        <title>Chlorella vulgaris genome assembly and annotation reveals the molecular basis for metabolic acclimation to high light conditions.</title>
        <authorList>
            <person name="Cecchin M."/>
            <person name="Marcolungo L."/>
            <person name="Rossato M."/>
            <person name="Girolomoni L."/>
            <person name="Cosentino E."/>
            <person name="Cuine S."/>
            <person name="Li-Beisson Y."/>
            <person name="Delledonne M."/>
            <person name="Ballottari M."/>
        </authorList>
    </citation>
    <scope>NUCLEOTIDE SEQUENCE</scope>
    <source>
        <strain evidence="9">211/11P</strain>
    </source>
</reference>
<feature type="repeat" description="WD" evidence="7">
    <location>
        <begin position="344"/>
        <end position="388"/>
    </location>
</feature>
<dbReference type="Proteomes" id="UP001055712">
    <property type="component" value="Unassembled WGS sequence"/>
</dbReference>
<dbReference type="PROSITE" id="PS50294">
    <property type="entry name" value="WD_REPEATS_REGION"/>
    <property type="match status" value="5"/>
</dbReference>
<dbReference type="PROSITE" id="PS00678">
    <property type="entry name" value="WD_REPEATS_1"/>
    <property type="match status" value="2"/>
</dbReference>
<comment type="subcellular location">
    <subcellularLocation>
        <location evidence="1">Nucleus</location>
    </subcellularLocation>
</comment>
<evidence type="ECO:0000256" key="7">
    <source>
        <dbReference type="PROSITE-ProRule" id="PRU00221"/>
    </source>
</evidence>
<dbReference type="FunFam" id="2.130.10.10:FF:000218">
    <property type="entry name" value="WD40 repeat-containing protein HOS15"/>
    <property type="match status" value="1"/>
</dbReference>
<dbReference type="GO" id="GO:0006357">
    <property type="term" value="P:regulation of transcription by RNA polymerase II"/>
    <property type="evidence" value="ECO:0007669"/>
    <property type="project" value="TreeGrafter"/>
</dbReference>
<keyword evidence="4" id="KW-0805">Transcription regulation</keyword>
<feature type="domain" description="Anaphase-promoting complex subunit 4-like WD40" evidence="8">
    <location>
        <begin position="278"/>
        <end position="357"/>
    </location>
</feature>
<comment type="caution">
    <text evidence="9">The sequence shown here is derived from an EMBL/GenBank/DDBJ whole genome shotgun (WGS) entry which is preliminary data.</text>
</comment>
<dbReference type="InterPro" id="IPR045183">
    <property type="entry name" value="Ebi-like"/>
</dbReference>
<dbReference type="Pfam" id="PF12894">
    <property type="entry name" value="ANAPC4_WD40"/>
    <property type="match status" value="1"/>
</dbReference>
<sequence>MSLTSDEVNFLVYRYLLEAGFTHAAYVFGCESSMTKTGINGKEVPVGALVSFIQKGFQYMELEANLNEEGTDVYGEYTPLTARDILVKDIDELRVTVRDMKEAAQQEQQDFLAVGPQEIPEAAVRRLAGHGAEVISLTWCPTSNLLASASSDGTARIWDLQDADSRRVCVCKHAAQPGAAAADLTCVEWAPDGQQLATGATDSVVRLFSREGLLKSTLQGHRGMVMAVRWNKKGDLLLSGSLDGTLIVWDAKAGSQHKQYSHHSGSVVDADWRNNTMFASCSQDGSIAVCKLSDSKPLRHWQGAHKSDINGLRWEPSGKMLASCSDDGTVKIWQATAEKPLHTLTGHVGPVTAVRWGQGSSGKSQLASCGDDGSVRVWDAESGACVHAFDEHESAVSIIAWSPDATYLASGDASGRLLVWSLRSGGVVRSLQAPSTIYDLRFNKDSSLLACCTSEARPILVADLRRQA</sequence>
<dbReference type="InterPro" id="IPR019775">
    <property type="entry name" value="WD40_repeat_CS"/>
</dbReference>
<dbReference type="EMBL" id="SIDB01000011">
    <property type="protein sequence ID" value="KAI3426198.1"/>
    <property type="molecule type" value="Genomic_DNA"/>
</dbReference>
<dbReference type="PROSITE" id="PS50896">
    <property type="entry name" value="LISH"/>
    <property type="match status" value="1"/>
</dbReference>
<dbReference type="Gene3D" id="2.130.10.10">
    <property type="entry name" value="YVTN repeat-like/Quinoprotein amine dehydrogenase"/>
    <property type="match status" value="1"/>
</dbReference>
<evidence type="ECO:0000259" key="8">
    <source>
        <dbReference type="Pfam" id="PF12894"/>
    </source>
</evidence>
<dbReference type="InterPro" id="IPR001680">
    <property type="entry name" value="WD40_rpt"/>
</dbReference>
<dbReference type="PANTHER" id="PTHR22846">
    <property type="entry name" value="WD40 REPEAT PROTEIN"/>
    <property type="match status" value="1"/>
</dbReference>
<proteinExistence type="predicted"/>
<gene>
    <name evidence="9" type="ORF">D9Q98_008575</name>
</gene>
<dbReference type="InterPro" id="IPR024977">
    <property type="entry name" value="Apc4-like_WD40_dom"/>
</dbReference>
<dbReference type="Pfam" id="PF00400">
    <property type="entry name" value="WD40"/>
    <property type="match status" value="4"/>
</dbReference>
<dbReference type="Gene3D" id="1.20.960.30">
    <property type="match status" value="1"/>
</dbReference>
<dbReference type="OrthoDB" id="1367865at2759"/>
<evidence type="ECO:0000256" key="6">
    <source>
        <dbReference type="ARBA" id="ARBA00023242"/>
    </source>
</evidence>